<keyword evidence="5" id="KW-0949">S-adenosyl-L-methionine</keyword>
<dbReference type="PROSITE" id="PS00092">
    <property type="entry name" value="N6_MTASE"/>
    <property type="match status" value="1"/>
</dbReference>
<evidence type="ECO:0000256" key="7">
    <source>
        <dbReference type="ARBA" id="ARBA00047942"/>
    </source>
</evidence>
<evidence type="ECO:0000256" key="2">
    <source>
        <dbReference type="ARBA" id="ARBA00011900"/>
    </source>
</evidence>
<dbReference type="InterPro" id="IPR002052">
    <property type="entry name" value="DNA_methylase_N6_adenine_CS"/>
</dbReference>
<evidence type="ECO:0000256" key="3">
    <source>
        <dbReference type="ARBA" id="ARBA00022603"/>
    </source>
</evidence>
<comment type="catalytic activity">
    <reaction evidence="7">
        <text>a 2'-deoxyadenosine in DNA + S-adenosyl-L-methionine = an N(6)-methyl-2'-deoxyadenosine in DNA + S-adenosyl-L-homocysteine + H(+)</text>
        <dbReference type="Rhea" id="RHEA:15197"/>
        <dbReference type="Rhea" id="RHEA-COMP:12418"/>
        <dbReference type="Rhea" id="RHEA-COMP:12419"/>
        <dbReference type="ChEBI" id="CHEBI:15378"/>
        <dbReference type="ChEBI" id="CHEBI:57856"/>
        <dbReference type="ChEBI" id="CHEBI:59789"/>
        <dbReference type="ChEBI" id="CHEBI:90615"/>
        <dbReference type="ChEBI" id="CHEBI:90616"/>
        <dbReference type="EC" id="2.1.1.72"/>
    </reaction>
</comment>
<dbReference type="EMBL" id="CP003703">
    <property type="protein sequence ID" value="AFN64982.1"/>
    <property type="molecule type" value="Genomic_DNA"/>
</dbReference>
<dbReference type="InterPro" id="IPR038333">
    <property type="entry name" value="T1MK-like_N_sf"/>
</dbReference>
<gene>
    <name evidence="10" type="ordered locus">WEN_00895</name>
</gene>
<dbReference type="PANTHER" id="PTHR42998">
    <property type="entry name" value="TYPE I RESTRICTION ENZYME HINDVIIP M PROTEIN-RELATED"/>
    <property type="match status" value="1"/>
</dbReference>
<dbReference type="GO" id="GO:0008170">
    <property type="term" value="F:N-methyltransferase activity"/>
    <property type="evidence" value="ECO:0007669"/>
    <property type="project" value="InterPro"/>
</dbReference>
<dbReference type="Proteomes" id="UP000009005">
    <property type="component" value="Chromosome"/>
</dbReference>
<dbReference type="GO" id="GO:0009007">
    <property type="term" value="F:site-specific DNA-methyltransferase (adenine-specific) activity"/>
    <property type="evidence" value="ECO:0007669"/>
    <property type="project" value="UniProtKB-EC"/>
</dbReference>
<name>I6ZEG6_MYCWM</name>
<dbReference type="GO" id="GO:0003677">
    <property type="term" value="F:DNA binding"/>
    <property type="evidence" value="ECO:0007669"/>
    <property type="project" value="InterPro"/>
</dbReference>
<sequence>MSTDKKAINQVFDQMWEEIVALRGSADSINYKLPVLYLFFLKYLDDKFHERRKVIEETIGSRHIDNPTFYTGEGVPYLHKESRWEEVREKEGNILVNLDQAFAYIEEANLKTFKDVFKKDCFTSKDIGLDPINVKSLMDVIVNTDSAGEGDFLGKAYQYLLNKFAIKGDGNSEFYTPQSIVKLMVSLIEPFEGNIYDPCCGSGGMFVQTTEMVKNIQFGKQKISIYGQELSKSTYGLCKMNLAMRGIIDAELGEPKCTLKHDQHPTVKVDYVLSNPPFNWSKWREENSLVDDPRWVGYDVPPASNANYAWILHILDKLSQNGVAGVLLANKSLDATGKEEKIRKKLIESDLIEAIITLPRKTFYNTDIAVTLWIINRNKKARELKEDRKLRDRTNQILFVDARELGSVYEKSFVEFTEEDIALITKTFHSWRYENYSEKYEDKDGFCKSISLEELKSISPEYSLFPNTYIPFKAPENTHDWNAEIIDLAQQLTQLFKEESQLKSQVEGILANPTHHSL</sequence>
<dbReference type="GO" id="GO:0032259">
    <property type="term" value="P:methylation"/>
    <property type="evidence" value="ECO:0007669"/>
    <property type="project" value="UniProtKB-KW"/>
</dbReference>
<dbReference type="Gene3D" id="3.40.50.150">
    <property type="entry name" value="Vaccinia Virus protein VP39"/>
    <property type="match status" value="1"/>
</dbReference>
<evidence type="ECO:0000256" key="5">
    <source>
        <dbReference type="ARBA" id="ARBA00022691"/>
    </source>
</evidence>
<reference evidence="10 11" key="1">
    <citation type="journal article" date="2012" name="J. Bacteriol.">
        <title>Complete genome sequence of Mycoplasma wenyonii strain Massachusetts.</title>
        <authorList>
            <person name="Dos Santos A.P."/>
            <person name="Guimaraes A.M."/>
            <person name="do Nascimento N.C."/>
            <person name="Sanmiguel P.J."/>
            <person name="Messick J.B."/>
        </authorList>
    </citation>
    <scope>NUCLEOTIDE SEQUENCE [LARGE SCALE GENOMIC DNA]</scope>
    <source>
        <strain evidence="10 11">Massachusetts</strain>
    </source>
</reference>
<evidence type="ECO:0000259" key="8">
    <source>
        <dbReference type="Pfam" id="PF02384"/>
    </source>
</evidence>
<keyword evidence="6" id="KW-0680">Restriction system</keyword>
<keyword evidence="11" id="KW-1185">Reference proteome</keyword>
<dbReference type="Pfam" id="PF02384">
    <property type="entry name" value="N6_Mtase"/>
    <property type="match status" value="1"/>
</dbReference>
<evidence type="ECO:0000259" key="9">
    <source>
        <dbReference type="Pfam" id="PF12161"/>
    </source>
</evidence>
<dbReference type="InterPro" id="IPR003356">
    <property type="entry name" value="DNA_methylase_A-5"/>
</dbReference>
<dbReference type="HOGENOM" id="CLU_013049_4_1_14"/>
<dbReference type="AlphaFoldDB" id="I6ZEG6"/>
<organism evidence="10 11">
    <name type="scientific">Mycoplasma wenyonii (strain Massachusetts)</name>
    <name type="common">Eperythrozoon wenyonii</name>
    <dbReference type="NCBI Taxonomy" id="1197325"/>
    <lineage>
        <taxon>Bacteria</taxon>
        <taxon>Bacillati</taxon>
        <taxon>Mycoplasmatota</taxon>
        <taxon>Mollicutes</taxon>
        <taxon>Mycoplasmataceae</taxon>
        <taxon>Mycoplasma</taxon>
    </lineage>
</organism>
<dbReference type="EC" id="2.1.1.72" evidence="2"/>
<protein>
    <recommendedName>
        <fullName evidence="2">site-specific DNA-methyltransferase (adenine-specific)</fullName>
        <ecNumber evidence="2">2.1.1.72</ecNumber>
    </recommendedName>
</protein>
<feature type="domain" description="DNA methylase adenine-specific" evidence="8">
    <location>
        <begin position="150"/>
        <end position="471"/>
    </location>
</feature>
<feature type="domain" description="N6 adenine-specific DNA methyltransferase N-terminal" evidence="9">
    <location>
        <begin position="16"/>
        <end position="141"/>
    </location>
</feature>
<evidence type="ECO:0000256" key="6">
    <source>
        <dbReference type="ARBA" id="ARBA00022747"/>
    </source>
</evidence>
<keyword evidence="4" id="KW-0808">Transferase</keyword>
<dbReference type="OrthoDB" id="9814572at2"/>
<comment type="similarity">
    <text evidence="1">Belongs to the N(4)/N(6)-methyltransferase family.</text>
</comment>
<dbReference type="KEGG" id="mwe:WEN_00895"/>
<dbReference type="PRINTS" id="PR00507">
    <property type="entry name" value="N12N6MTFRASE"/>
</dbReference>
<evidence type="ECO:0000256" key="1">
    <source>
        <dbReference type="ARBA" id="ARBA00006594"/>
    </source>
</evidence>
<dbReference type="Pfam" id="PF12161">
    <property type="entry name" value="HsdM_N"/>
    <property type="match status" value="1"/>
</dbReference>
<dbReference type="RefSeq" id="WP_014849692.1">
    <property type="nucleotide sequence ID" value="NC_018149.1"/>
</dbReference>
<accession>I6ZEG6</accession>
<evidence type="ECO:0000313" key="11">
    <source>
        <dbReference type="Proteomes" id="UP000009005"/>
    </source>
</evidence>
<proteinExistence type="inferred from homology"/>
<dbReference type="Gene3D" id="1.20.1260.30">
    <property type="match status" value="1"/>
</dbReference>
<dbReference type="STRING" id="1197325.WEN_00895"/>
<dbReference type="PANTHER" id="PTHR42998:SF1">
    <property type="entry name" value="TYPE I RESTRICTION ENZYME HINDI METHYLASE SUBUNIT"/>
    <property type="match status" value="1"/>
</dbReference>
<keyword evidence="3" id="KW-0489">Methyltransferase</keyword>
<dbReference type="GO" id="GO:0009307">
    <property type="term" value="P:DNA restriction-modification system"/>
    <property type="evidence" value="ECO:0007669"/>
    <property type="project" value="UniProtKB-KW"/>
</dbReference>
<dbReference type="InterPro" id="IPR022749">
    <property type="entry name" value="D12N6_MeTrfase_N"/>
</dbReference>
<evidence type="ECO:0000313" key="10">
    <source>
        <dbReference type="EMBL" id="AFN64982.1"/>
    </source>
</evidence>
<dbReference type="PATRIC" id="fig|1197325.3.peg.194"/>
<dbReference type="SUPFAM" id="SSF53335">
    <property type="entry name" value="S-adenosyl-L-methionine-dependent methyltransferases"/>
    <property type="match status" value="1"/>
</dbReference>
<evidence type="ECO:0000256" key="4">
    <source>
        <dbReference type="ARBA" id="ARBA00022679"/>
    </source>
</evidence>
<dbReference type="InterPro" id="IPR029063">
    <property type="entry name" value="SAM-dependent_MTases_sf"/>
</dbReference>
<dbReference type="REBASE" id="53454">
    <property type="entry name" value="M.MweMORF895P"/>
</dbReference>
<dbReference type="InterPro" id="IPR052916">
    <property type="entry name" value="Type-I_RE_MTase_Subunit"/>
</dbReference>